<dbReference type="SMART" id="SM00422">
    <property type="entry name" value="HTH_MERR"/>
    <property type="match status" value="1"/>
</dbReference>
<dbReference type="PANTHER" id="PTHR30204:SF69">
    <property type="entry name" value="MERR-FAMILY TRANSCRIPTIONAL REGULATOR"/>
    <property type="match status" value="1"/>
</dbReference>
<dbReference type="InterPro" id="IPR047057">
    <property type="entry name" value="MerR_fam"/>
</dbReference>
<dbReference type="Pfam" id="PF13411">
    <property type="entry name" value="MerR_1"/>
    <property type="match status" value="1"/>
</dbReference>
<organism evidence="6 7">
    <name type="scientific">Prauserella endophytica</name>
    <dbReference type="NCBI Taxonomy" id="1592324"/>
    <lineage>
        <taxon>Bacteria</taxon>
        <taxon>Bacillati</taxon>
        <taxon>Actinomycetota</taxon>
        <taxon>Actinomycetes</taxon>
        <taxon>Pseudonocardiales</taxon>
        <taxon>Pseudonocardiaceae</taxon>
        <taxon>Prauserella</taxon>
        <taxon>Prauserella coralliicola group</taxon>
    </lineage>
</organism>
<dbReference type="SUPFAM" id="SSF46955">
    <property type="entry name" value="Putative DNA-binding domain"/>
    <property type="match status" value="1"/>
</dbReference>
<dbReference type="EMBL" id="SWMS01000010">
    <property type="protein sequence ID" value="TKG69730.1"/>
    <property type="molecule type" value="Genomic_DNA"/>
</dbReference>
<keyword evidence="4" id="KW-0804">Transcription</keyword>
<accession>A0ABY2S3C4</accession>
<name>A0ABY2S3C4_9PSEU</name>
<dbReference type="Gene3D" id="1.10.1240.10">
    <property type="entry name" value="Methionine synthase domain"/>
    <property type="match status" value="1"/>
</dbReference>
<evidence type="ECO:0000313" key="7">
    <source>
        <dbReference type="Proteomes" id="UP000309992"/>
    </source>
</evidence>
<dbReference type="Gene3D" id="1.10.1660.10">
    <property type="match status" value="1"/>
</dbReference>
<keyword evidence="3" id="KW-0238">DNA-binding</keyword>
<reference evidence="6 7" key="1">
    <citation type="journal article" date="2015" name="Antonie Van Leeuwenhoek">
        <title>Prauserella endophytica sp. nov., an endophytic actinobacterium isolated from Tamarix taklamakanensis.</title>
        <authorList>
            <person name="Liu J.M."/>
            <person name="Habden X."/>
            <person name="Guo L."/>
            <person name="Tuo L."/>
            <person name="Jiang Z.K."/>
            <person name="Liu S.W."/>
            <person name="Liu X.F."/>
            <person name="Chen L."/>
            <person name="Li R.F."/>
            <person name="Zhang Y.Q."/>
            <person name="Sun C.H."/>
        </authorList>
    </citation>
    <scope>NUCLEOTIDE SEQUENCE [LARGE SCALE GENOMIC DNA]</scope>
    <source>
        <strain evidence="6 7">CGMCC 4.7182</strain>
    </source>
</reference>
<keyword evidence="7" id="KW-1185">Reference proteome</keyword>
<keyword evidence="2" id="KW-0805">Transcription regulation</keyword>
<evidence type="ECO:0000256" key="1">
    <source>
        <dbReference type="ARBA" id="ARBA00022491"/>
    </source>
</evidence>
<keyword evidence="1" id="KW-0678">Repressor</keyword>
<dbReference type="PROSITE" id="PS50937">
    <property type="entry name" value="HTH_MERR_2"/>
    <property type="match status" value="1"/>
</dbReference>
<evidence type="ECO:0000313" key="6">
    <source>
        <dbReference type="EMBL" id="TKG69730.1"/>
    </source>
</evidence>
<dbReference type="InterPro" id="IPR000551">
    <property type="entry name" value="MerR-type_HTH_dom"/>
</dbReference>
<evidence type="ECO:0000256" key="2">
    <source>
        <dbReference type="ARBA" id="ARBA00023015"/>
    </source>
</evidence>
<evidence type="ECO:0000259" key="5">
    <source>
        <dbReference type="PROSITE" id="PS50937"/>
    </source>
</evidence>
<dbReference type="Proteomes" id="UP000309992">
    <property type="component" value="Unassembled WGS sequence"/>
</dbReference>
<dbReference type="PANTHER" id="PTHR30204">
    <property type="entry name" value="REDOX-CYCLING DRUG-SENSING TRANSCRIPTIONAL ACTIVATOR SOXR"/>
    <property type="match status" value="1"/>
</dbReference>
<gene>
    <name evidence="6" type="ORF">FCN18_19825</name>
</gene>
<evidence type="ECO:0000256" key="3">
    <source>
        <dbReference type="ARBA" id="ARBA00023125"/>
    </source>
</evidence>
<proteinExistence type="predicted"/>
<evidence type="ECO:0000256" key="4">
    <source>
        <dbReference type="ARBA" id="ARBA00023163"/>
    </source>
</evidence>
<comment type="caution">
    <text evidence="6">The sequence shown here is derived from an EMBL/GenBank/DDBJ whole genome shotgun (WGS) entry which is preliminary data.</text>
</comment>
<feature type="domain" description="HTH merR-type" evidence="5">
    <location>
        <begin position="28"/>
        <end position="95"/>
    </location>
</feature>
<protein>
    <submittedName>
        <fullName evidence="6">MerR family transcriptional regulator</fullName>
    </submittedName>
</protein>
<sequence>MTLWDGCCSWTPRQAAAREAARQPALRTPGRVARLRGVSPITLRSWDSRYGIGPSFRPEGRQRRYTDADVALLRRMRRLIDEGVRTRDAAHAVLGLPAEGLMTGTGEEELEQATALMRRATMAALLDESLAAKGVEGTWCDVAAPVLRTLGRRWARGLECFAVEWAMTTEFSAAPDRYVQPCGSMRGGSCVLLAPCPHEQHTLPLEVLRAALCEREVPVVFPGLPSGEAPTLDLVSRLNPTGVMLWSMASATADTALLRALRGRGTTAVPPSPCSPETTEAPAITEITGAPLCELVG</sequence>
<dbReference type="InterPro" id="IPR009061">
    <property type="entry name" value="DNA-bd_dom_put_sf"/>
</dbReference>
<dbReference type="RefSeq" id="WP_137095819.1">
    <property type="nucleotide sequence ID" value="NZ_SWMS01000010.1"/>
</dbReference>
<dbReference type="InterPro" id="IPR036594">
    <property type="entry name" value="Meth_synthase_dom"/>
</dbReference>